<dbReference type="Pfam" id="PF12728">
    <property type="entry name" value="HTH_17"/>
    <property type="match status" value="1"/>
</dbReference>
<reference evidence="2 3" key="1">
    <citation type="submission" date="2017-10" db="EMBL/GenBank/DDBJ databases">
        <title>Whole genome of Pedobacter ginsengisoli T01R-27 isolated from tomato rhizosphere.</title>
        <authorList>
            <person name="Weon H.-Y."/>
            <person name="Lee S.A."/>
            <person name="Sang M.K."/>
            <person name="Song J."/>
        </authorList>
    </citation>
    <scope>NUCLEOTIDE SEQUENCE [LARGE SCALE GENOMIC DNA]</scope>
    <source>
        <strain evidence="2 3">T01R-27</strain>
    </source>
</reference>
<proteinExistence type="predicted"/>
<feature type="domain" description="Helix-turn-helix" evidence="1">
    <location>
        <begin position="58"/>
        <end position="107"/>
    </location>
</feature>
<organism evidence="2 3">
    <name type="scientific">Pedobacter ginsengisoli</name>
    <dbReference type="NCBI Taxonomy" id="363852"/>
    <lineage>
        <taxon>Bacteria</taxon>
        <taxon>Pseudomonadati</taxon>
        <taxon>Bacteroidota</taxon>
        <taxon>Sphingobacteriia</taxon>
        <taxon>Sphingobacteriales</taxon>
        <taxon>Sphingobacteriaceae</taxon>
        <taxon>Pedobacter</taxon>
    </lineage>
</organism>
<dbReference type="InterPro" id="IPR041657">
    <property type="entry name" value="HTH_17"/>
</dbReference>
<evidence type="ECO:0000313" key="2">
    <source>
        <dbReference type="EMBL" id="ATP57757.1"/>
    </source>
</evidence>
<accession>A0A2D1U823</accession>
<dbReference type="KEGG" id="pgs:CPT03_15435"/>
<dbReference type="AlphaFoldDB" id="A0A2D1U823"/>
<evidence type="ECO:0000313" key="3">
    <source>
        <dbReference type="Proteomes" id="UP000223749"/>
    </source>
</evidence>
<sequence length="113" mass="13093">MGKVQPIVIYSTVQYLAINQSQMDNPFSIIDHRLKVIEDLLQRIHGDESHSESKHETYLRIEMAAEFLSTTQNALRVMVHKGQINYIKKQGKLFFRRSDLIEWLESGASDDNS</sequence>
<keyword evidence="3" id="KW-1185">Reference proteome</keyword>
<dbReference type="Proteomes" id="UP000223749">
    <property type="component" value="Chromosome"/>
</dbReference>
<protein>
    <recommendedName>
        <fullName evidence="1">Helix-turn-helix domain-containing protein</fullName>
    </recommendedName>
</protein>
<dbReference type="EMBL" id="CP024091">
    <property type="protein sequence ID" value="ATP57757.1"/>
    <property type="molecule type" value="Genomic_DNA"/>
</dbReference>
<name>A0A2D1U823_9SPHI</name>
<evidence type="ECO:0000259" key="1">
    <source>
        <dbReference type="Pfam" id="PF12728"/>
    </source>
</evidence>
<gene>
    <name evidence="2" type="ORF">CPT03_15435</name>
</gene>